<sequence>MILSRQKSAISGTYLLDKEKTRKKKLPKLNDLLEERDYLGAITLLEFNQNSIRRQKYTKLWIAYCAFHLGDYRRAYEIYLDECAKPEFDLKVWVNLACCSFYLGLYKEAKDASAKGIDCDLNYRLNFHLAHKLNDDKNLMRCHSKMSDSFEDKISYASFQFMRGHYREALALCKNLLALNKNYVALNLYTALCYYKLSYFDLSRELLDDYLSTHPNSYVALNLKACLHFKQYGGKQAEAELKPLKNPSSHCVLFGLDLINHNKVVFRRGAGAMQILPPLVDVVAEARINLAIYHFQQDEYEEAYKLCQNLTPTGSPDYILKAAAFSAYGQEEGLVAVIKAAQQYYHLVGHSSGECDTVVGRRCLAAHFFLLRQFEEVVLYLDTIKGYLYHDDVYNFNFAQAKAACGNYKDAEEIFKLIQSEKIKTDFVYVSWLARCHIVNKQPHSAWEMYLKMDTSADSYSLLQLIANDCYRMRCFYVAAKAFDVLERIDPNPEYWDGKRGACVGLFQQIVAGREPRETLNELLMMLQNTSNPQSEYIGRTIGKWAKENNVNLEVA</sequence>
<dbReference type="Gene3D" id="1.25.40.10">
    <property type="entry name" value="Tetratricopeptide repeat domain"/>
    <property type="match status" value="3"/>
</dbReference>
<dbReference type="SUPFAM" id="SSF48452">
    <property type="entry name" value="TPR-like"/>
    <property type="match status" value="2"/>
</dbReference>
<dbReference type="GO" id="GO:0036064">
    <property type="term" value="C:ciliary basal body"/>
    <property type="evidence" value="ECO:0007669"/>
    <property type="project" value="TreeGrafter"/>
</dbReference>
<protein>
    <recommendedName>
        <fullName evidence="3">Intraflagellar transport protein 56</fullName>
    </recommendedName>
    <alternativeName>
        <fullName evidence="7">Tetratricopeptide repeat protein 26</fullName>
    </alternativeName>
</protein>
<proteinExistence type="evidence at transcript level"/>
<organism evidence="8">
    <name type="scientific">Phallusia mammillata</name>
    <dbReference type="NCBI Taxonomy" id="59560"/>
    <lineage>
        <taxon>Eukaryota</taxon>
        <taxon>Metazoa</taxon>
        <taxon>Chordata</taxon>
        <taxon>Tunicata</taxon>
        <taxon>Ascidiacea</taxon>
        <taxon>Phlebobranchia</taxon>
        <taxon>Ascidiidae</taxon>
        <taxon>Phallusia</taxon>
    </lineage>
</organism>
<name>A0A6F9DV79_9ASCI</name>
<dbReference type="InterPro" id="IPR030511">
    <property type="entry name" value="TTC26"/>
</dbReference>
<dbReference type="PANTHER" id="PTHR14781">
    <property type="entry name" value="INTRAFLAGELLAR TRANSPORT PROTEIN 56"/>
    <property type="match status" value="1"/>
</dbReference>
<keyword evidence="8" id="KW-0282">Flagellum</keyword>
<keyword evidence="8" id="KW-0969">Cilium</keyword>
<comment type="subcellular location">
    <subcellularLocation>
        <location evidence="1">Cell projection</location>
        <location evidence="1">Cilium</location>
    </subcellularLocation>
</comment>
<comment type="similarity">
    <text evidence="2">Belongs to the IFT56 family.</text>
</comment>
<evidence type="ECO:0000256" key="3">
    <source>
        <dbReference type="ARBA" id="ARBA00019387"/>
    </source>
</evidence>
<keyword evidence="6" id="KW-0966">Cell projection</keyword>
<dbReference type="PANTHER" id="PTHR14781:SF0">
    <property type="entry name" value="INTRAFLAGELLAR TRANSPORT PROTEIN 56"/>
    <property type="match status" value="1"/>
</dbReference>
<dbReference type="GO" id="GO:0120170">
    <property type="term" value="F:intraciliary transport particle B binding"/>
    <property type="evidence" value="ECO:0007669"/>
    <property type="project" value="TreeGrafter"/>
</dbReference>
<dbReference type="GO" id="GO:0035720">
    <property type="term" value="P:intraciliary anterograde transport"/>
    <property type="evidence" value="ECO:0007669"/>
    <property type="project" value="TreeGrafter"/>
</dbReference>
<gene>
    <name evidence="8" type="primary">Ttc26-002</name>
</gene>
<evidence type="ECO:0000256" key="4">
    <source>
        <dbReference type="ARBA" id="ARBA00022737"/>
    </source>
</evidence>
<keyword evidence="4" id="KW-0677">Repeat</keyword>
<reference evidence="8" key="1">
    <citation type="submission" date="2020-04" db="EMBL/GenBank/DDBJ databases">
        <authorList>
            <person name="Neveu A P."/>
        </authorList>
    </citation>
    <scope>NUCLEOTIDE SEQUENCE</scope>
    <source>
        <tissue evidence="8">Whole embryo</tissue>
    </source>
</reference>
<dbReference type="GO" id="GO:0097546">
    <property type="term" value="C:ciliary base"/>
    <property type="evidence" value="ECO:0007669"/>
    <property type="project" value="TreeGrafter"/>
</dbReference>
<dbReference type="AlphaFoldDB" id="A0A6F9DV79"/>
<keyword evidence="5" id="KW-0802">TPR repeat</keyword>
<evidence type="ECO:0000256" key="7">
    <source>
        <dbReference type="ARBA" id="ARBA00032501"/>
    </source>
</evidence>
<evidence type="ECO:0000256" key="6">
    <source>
        <dbReference type="ARBA" id="ARBA00023273"/>
    </source>
</evidence>
<evidence type="ECO:0000313" key="8">
    <source>
        <dbReference type="EMBL" id="CAB3267332.1"/>
    </source>
</evidence>
<dbReference type="InterPro" id="IPR011990">
    <property type="entry name" value="TPR-like_helical_dom_sf"/>
</dbReference>
<evidence type="ECO:0000256" key="2">
    <source>
        <dbReference type="ARBA" id="ARBA00007834"/>
    </source>
</evidence>
<dbReference type="GO" id="GO:0030992">
    <property type="term" value="C:intraciliary transport particle B"/>
    <property type="evidence" value="ECO:0007669"/>
    <property type="project" value="TreeGrafter"/>
</dbReference>
<evidence type="ECO:0000256" key="1">
    <source>
        <dbReference type="ARBA" id="ARBA00004138"/>
    </source>
</evidence>
<dbReference type="GO" id="GO:0035735">
    <property type="term" value="P:intraciliary transport involved in cilium assembly"/>
    <property type="evidence" value="ECO:0007669"/>
    <property type="project" value="TreeGrafter"/>
</dbReference>
<evidence type="ECO:0000256" key="5">
    <source>
        <dbReference type="ARBA" id="ARBA00022803"/>
    </source>
</evidence>
<dbReference type="EMBL" id="LR791470">
    <property type="protein sequence ID" value="CAB3267332.1"/>
    <property type="molecule type" value="mRNA"/>
</dbReference>
<accession>A0A6F9DV79</accession>